<dbReference type="AlphaFoldDB" id="A0A6G8AQK8"/>
<evidence type="ECO:0000313" key="9">
    <source>
        <dbReference type="EMBL" id="QIL47215.1"/>
    </source>
</evidence>
<dbReference type="SUPFAM" id="SSF103481">
    <property type="entry name" value="Multidrug resistance efflux transporter EmrE"/>
    <property type="match status" value="2"/>
</dbReference>
<evidence type="ECO:0000256" key="6">
    <source>
        <dbReference type="ARBA" id="ARBA00023136"/>
    </source>
</evidence>
<evidence type="ECO:0000259" key="8">
    <source>
        <dbReference type="Pfam" id="PF00892"/>
    </source>
</evidence>
<name>A0A6G8AQK8_9ENTE</name>
<feature type="transmembrane region" description="Helical" evidence="7">
    <location>
        <begin position="152"/>
        <end position="169"/>
    </location>
</feature>
<dbReference type="InterPro" id="IPR037185">
    <property type="entry name" value="EmrE-like"/>
</dbReference>
<dbReference type="GO" id="GO:0005886">
    <property type="term" value="C:plasma membrane"/>
    <property type="evidence" value="ECO:0007669"/>
    <property type="project" value="UniProtKB-SubCell"/>
</dbReference>
<keyword evidence="4 7" id="KW-0812">Transmembrane</keyword>
<feature type="transmembrane region" description="Helical" evidence="7">
    <location>
        <begin position="278"/>
        <end position="296"/>
    </location>
</feature>
<feature type="transmembrane region" description="Helical" evidence="7">
    <location>
        <begin position="123"/>
        <end position="140"/>
    </location>
</feature>
<organism evidence="9 10">
    <name type="scientific">Vagococcus hydrophili</name>
    <dbReference type="NCBI Taxonomy" id="2714947"/>
    <lineage>
        <taxon>Bacteria</taxon>
        <taxon>Bacillati</taxon>
        <taxon>Bacillota</taxon>
        <taxon>Bacilli</taxon>
        <taxon>Lactobacillales</taxon>
        <taxon>Enterococcaceae</taxon>
        <taxon>Vagococcus</taxon>
    </lineage>
</organism>
<proteinExistence type="inferred from homology"/>
<comment type="subcellular location">
    <subcellularLocation>
        <location evidence="1">Cell membrane</location>
        <topology evidence="1">Multi-pass membrane protein</topology>
    </subcellularLocation>
</comment>
<sequence length="300" mass="33247">MNQQIKAQVAILLQICIIGFSFLFVKQGLGYTDTFTQLSHRFIIGTLGIWIIRDIVPHKKVFTKAAIKDLLPLGLFYPVLFFSFQTLSLTYISTLEAGIITSIIPLLIVVFAYFLLKERPSKAQKKALVMAFVGITYINLKSQSQSASFSGWGTFLMFLSALSSAFYTITAKKVSQKYQTIDMTTFMLTFGMLIFTVISILQHVSGTVTNNYFEALLQPNYLVAILYLGLLSSLGSSFLSNYAIHHLEASTVGIFSNLSPVITILAGVMILGESVESYQLVGITMILIPIIGMNLIKLNK</sequence>
<feature type="domain" description="EamA" evidence="8">
    <location>
        <begin position="9"/>
        <end position="139"/>
    </location>
</feature>
<dbReference type="EMBL" id="CP049887">
    <property type="protein sequence ID" value="QIL47215.1"/>
    <property type="molecule type" value="Genomic_DNA"/>
</dbReference>
<comment type="similarity">
    <text evidence="2">Belongs to the EamA transporter family.</text>
</comment>
<dbReference type="InterPro" id="IPR050638">
    <property type="entry name" value="AA-Vitamin_Transporters"/>
</dbReference>
<evidence type="ECO:0000256" key="3">
    <source>
        <dbReference type="ARBA" id="ARBA00022475"/>
    </source>
</evidence>
<evidence type="ECO:0000256" key="5">
    <source>
        <dbReference type="ARBA" id="ARBA00022989"/>
    </source>
</evidence>
<feature type="transmembrane region" description="Helical" evidence="7">
    <location>
        <begin position="9"/>
        <end position="29"/>
    </location>
</feature>
<feature type="transmembrane region" description="Helical" evidence="7">
    <location>
        <begin position="181"/>
        <end position="201"/>
    </location>
</feature>
<feature type="domain" description="EamA" evidence="8">
    <location>
        <begin position="152"/>
        <end position="294"/>
    </location>
</feature>
<accession>A0A6G8AQK8</accession>
<gene>
    <name evidence="9" type="ORF">G7082_01055</name>
</gene>
<feature type="transmembrane region" description="Helical" evidence="7">
    <location>
        <begin position="73"/>
        <end position="92"/>
    </location>
</feature>
<keyword evidence="3" id="KW-1003">Cell membrane</keyword>
<keyword evidence="5 7" id="KW-1133">Transmembrane helix</keyword>
<feature type="transmembrane region" description="Helical" evidence="7">
    <location>
        <begin position="221"/>
        <end position="240"/>
    </location>
</feature>
<dbReference type="PANTHER" id="PTHR32322:SF18">
    <property type="entry name" value="S-ADENOSYLMETHIONINE_S-ADENOSYLHOMOCYSTEINE TRANSPORTER"/>
    <property type="match status" value="1"/>
</dbReference>
<dbReference type="Proteomes" id="UP000501747">
    <property type="component" value="Chromosome"/>
</dbReference>
<feature type="transmembrane region" description="Helical" evidence="7">
    <location>
        <begin position="98"/>
        <end position="116"/>
    </location>
</feature>
<dbReference type="PANTHER" id="PTHR32322">
    <property type="entry name" value="INNER MEMBRANE TRANSPORTER"/>
    <property type="match status" value="1"/>
</dbReference>
<dbReference type="Pfam" id="PF00892">
    <property type="entry name" value="EamA"/>
    <property type="match status" value="2"/>
</dbReference>
<dbReference type="KEGG" id="vhy:G7082_01055"/>
<dbReference type="RefSeq" id="WP_166033327.1">
    <property type="nucleotide sequence ID" value="NZ_CP049887.1"/>
</dbReference>
<reference evidence="9 10" key="1">
    <citation type="submission" date="2020-03" db="EMBL/GenBank/DDBJ databases">
        <title>Vagococcus sp. nov., isolated from beetles.</title>
        <authorList>
            <person name="Hyun D.-W."/>
            <person name="Bae J.-W."/>
        </authorList>
    </citation>
    <scope>NUCLEOTIDE SEQUENCE [LARGE SCALE GENOMIC DNA]</scope>
    <source>
        <strain evidence="9 10">HDW17B</strain>
    </source>
</reference>
<evidence type="ECO:0000313" key="10">
    <source>
        <dbReference type="Proteomes" id="UP000501747"/>
    </source>
</evidence>
<protein>
    <submittedName>
        <fullName evidence="9">EamA family transporter</fullName>
    </submittedName>
</protein>
<evidence type="ECO:0000256" key="4">
    <source>
        <dbReference type="ARBA" id="ARBA00022692"/>
    </source>
</evidence>
<keyword evidence="6 7" id="KW-0472">Membrane</keyword>
<keyword evidence="10" id="KW-1185">Reference proteome</keyword>
<dbReference type="InterPro" id="IPR000620">
    <property type="entry name" value="EamA_dom"/>
</dbReference>
<dbReference type="Gene3D" id="1.10.3730.20">
    <property type="match status" value="1"/>
</dbReference>
<evidence type="ECO:0000256" key="2">
    <source>
        <dbReference type="ARBA" id="ARBA00007362"/>
    </source>
</evidence>
<evidence type="ECO:0000256" key="7">
    <source>
        <dbReference type="SAM" id="Phobius"/>
    </source>
</evidence>
<feature type="transmembrane region" description="Helical" evidence="7">
    <location>
        <begin position="35"/>
        <end position="52"/>
    </location>
</feature>
<feature type="transmembrane region" description="Helical" evidence="7">
    <location>
        <begin position="252"/>
        <end position="272"/>
    </location>
</feature>
<evidence type="ECO:0000256" key="1">
    <source>
        <dbReference type="ARBA" id="ARBA00004651"/>
    </source>
</evidence>